<dbReference type="InterPro" id="IPR036388">
    <property type="entry name" value="WH-like_DNA-bd_sf"/>
</dbReference>
<sequence>MKPEIPDLFSQDAPEVSSLSAPASRAAAPLFAQGGLWDGNAGTPQAPSSSPQAEDGSMTAMSVPPNAACHGVVDTRFGPAMVWLDLQGRLLRLDFHLQQEMQRAVLSGSRRDDAAVAEVARQLHEYQRGERRSFDIPLAAHGTDFQQEVWAALCRIPYGQTMSYGELALALGKPGAARAVGRANATNPIALIVPCHRVLGADGSLTGYAGGLPLKAALLRFEQENTVPGLFAG</sequence>
<organism evidence="13 14">
    <name type="scientific">Aquitalea magnusonii</name>
    <dbReference type="NCBI Taxonomy" id="332411"/>
    <lineage>
        <taxon>Bacteria</taxon>
        <taxon>Pseudomonadati</taxon>
        <taxon>Pseudomonadota</taxon>
        <taxon>Betaproteobacteria</taxon>
        <taxon>Neisseriales</taxon>
        <taxon>Chromobacteriaceae</taxon>
        <taxon>Aquitalea</taxon>
    </lineage>
</organism>
<dbReference type="NCBIfam" id="TIGR00589">
    <property type="entry name" value="ogt"/>
    <property type="match status" value="1"/>
</dbReference>
<evidence type="ECO:0000259" key="11">
    <source>
        <dbReference type="Pfam" id="PF01035"/>
    </source>
</evidence>
<dbReference type="EC" id="2.1.1.63" evidence="9"/>
<evidence type="ECO:0000256" key="5">
    <source>
        <dbReference type="ARBA" id="ARBA00022679"/>
    </source>
</evidence>
<dbReference type="Pfam" id="PF02870">
    <property type="entry name" value="Methyltransf_1N"/>
    <property type="match status" value="1"/>
</dbReference>
<dbReference type="PANTHER" id="PTHR10815:SF5">
    <property type="entry name" value="METHYLATED-DNA--PROTEIN-CYSTEINE METHYLTRANSFERASE"/>
    <property type="match status" value="1"/>
</dbReference>
<dbReference type="FunFam" id="1.10.10.10:FF:000214">
    <property type="entry name" value="Methylated-DNA--protein-cysteine methyltransferase"/>
    <property type="match status" value="1"/>
</dbReference>
<dbReference type="InterPro" id="IPR001497">
    <property type="entry name" value="MethylDNA_cys_MeTrfase_AS"/>
</dbReference>
<accession>A0A3G9GJ73</accession>
<dbReference type="InterPro" id="IPR014048">
    <property type="entry name" value="MethylDNA_cys_MeTrfase_DNA-bd"/>
</dbReference>
<dbReference type="STRING" id="332411.VI06_08125"/>
<comment type="catalytic activity">
    <reaction evidence="8 9">
        <text>a 6-O-methyl-2'-deoxyguanosine in DNA + L-cysteinyl-[protein] = S-methyl-L-cysteinyl-[protein] + a 2'-deoxyguanosine in DNA</text>
        <dbReference type="Rhea" id="RHEA:24000"/>
        <dbReference type="Rhea" id="RHEA-COMP:10131"/>
        <dbReference type="Rhea" id="RHEA-COMP:10132"/>
        <dbReference type="Rhea" id="RHEA-COMP:11367"/>
        <dbReference type="Rhea" id="RHEA-COMP:11368"/>
        <dbReference type="ChEBI" id="CHEBI:29950"/>
        <dbReference type="ChEBI" id="CHEBI:82612"/>
        <dbReference type="ChEBI" id="CHEBI:85445"/>
        <dbReference type="ChEBI" id="CHEBI:85448"/>
        <dbReference type="EC" id="2.1.1.63"/>
    </reaction>
</comment>
<dbReference type="GO" id="GO:0006307">
    <property type="term" value="P:DNA alkylation repair"/>
    <property type="evidence" value="ECO:0007669"/>
    <property type="project" value="UniProtKB-UniRule"/>
</dbReference>
<feature type="active site" description="Nucleophile; methyl group acceptor" evidence="9">
    <location>
        <position position="195"/>
    </location>
</feature>
<dbReference type="InterPro" id="IPR023546">
    <property type="entry name" value="MGMT"/>
</dbReference>
<keyword evidence="4 9" id="KW-0489">Methyltransferase</keyword>
<dbReference type="SUPFAM" id="SSF53155">
    <property type="entry name" value="Methylated DNA-protein cysteine methyltransferase domain"/>
    <property type="match status" value="1"/>
</dbReference>
<evidence type="ECO:0000256" key="3">
    <source>
        <dbReference type="ARBA" id="ARBA00022490"/>
    </source>
</evidence>
<feature type="domain" description="Methylated-DNA-[protein]-cysteine S-methyltransferase DNA binding" evidence="11">
    <location>
        <begin position="144"/>
        <end position="223"/>
    </location>
</feature>
<comment type="miscellaneous">
    <text evidence="9">This enzyme catalyzes only one turnover and therefore is not strictly catalytic. According to one definition, an enzyme is a biocatalyst that acts repeatedly and over many reaction cycles.</text>
</comment>
<dbReference type="InterPro" id="IPR036631">
    <property type="entry name" value="MGMT_N_sf"/>
</dbReference>
<evidence type="ECO:0000256" key="6">
    <source>
        <dbReference type="ARBA" id="ARBA00022763"/>
    </source>
</evidence>
<evidence type="ECO:0000256" key="8">
    <source>
        <dbReference type="ARBA" id="ARBA00049348"/>
    </source>
</evidence>
<keyword evidence="3 9" id="KW-0963">Cytoplasm</keyword>
<proteinExistence type="inferred from homology"/>
<evidence type="ECO:0000256" key="4">
    <source>
        <dbReference type="ARBA" id="ARBA00022603"/>
    </source>
</evidence>
<dbReference type="Gene3D" id="1.10.10.10">
    <property type="entry name" value="Winged helix-like DNA-binding domain superfamily/Winged helix DNA-binding domain"/>
    <property type="match status" value="1"/>
</dbReference>
<keyword evidence="7 9" id="KW-0234">DNA repair</keyword>
<dbReference type="PROSITE" id="PS00374">
    <property type="entry name" value="MGMT"/>
    <property type="match status" value="1"/>
</dbReference>
<dbReference type="Proteomes" id="UP000198290">
    <property type="component" value="Chromosome"/>
</dbReference>
<evidence type="ECO:0000256" key="2">
    <source>
        <dbReference type="ARBA" id="ARBA00008711"/>
    </source>
</evidence>
<dbReference type="PANTHER" id="PTHR10815">
    <property type="entry name" value="METHYLATED-DNA--PROTEIN-CYSTEINE METHYLTRANSFERASE"/>
    <property type="match status" value="1"/>
</dbReference>
<dbReference type="AlphaFoldDB" id="A0A3G9GJ73"/>
<name>A0A3G9GJ73_9NEIS</name>
<reference evidence="14" key="3">
    <citation type="journal article" date="2017" name="Plant Physiol. Biochem.">
        <title>Differential oxidative and antioxidative response of duckweed Lemna minor toward plant growth promoting/inhibiting bacteria.</title>
        <authorList>
            <person name="Ishizawa H."/>
            <person name="Kuroda M."/>
            <person name="Morikawa M."/>
            <person name="Ike M."/>
        </authorList>
    </citation>
    <scope>NUCLEOTIDE SEQUENCE [LARGE SCALE GENOMIC DNA]</scope>
    <source>
        <strain evidence="14">H3</strain>
    </source>
</reference>
<feature type="region of interest" description="Disordered" evidence="10">
    <location>
        <begin position="1"/>
        <end position="62"/>
    </location>
</feature>
<reference evidence="13 14" key="2">
    <citation type="journal article" date="2017" name="Genome Announc.">
        <title>Draft genome sequence of Aquitalea magnusonii strain H3, a plant growth-promoting bacterium of duckweed Lemna minor.</title>
        <authorList>
            <person name="Ishizawa H."/>
            <person name="Kuroda M."/>
            <person name="Ike M."/>
        </authorList>
    </citation>
    <scope>NUCLEOTIDE SEQUENCE [LARGE SCALE GENOMIC DNA]</scope>
    <source>
        <strain evidence="13 14">H3</strain>
    </source>
</reference>
<dbReference type="GO" id="GO:0032259">
    <property type="term" value="P:methylation"/>
    <property type="evidence" value="ECO:0007669"/>
    <property type="project" value="UniProtKB-KW"/>
</dbReference>
<gene>
    <name evidence="13" type="ORF">DLM_2720</name>
</gene>
<feature type="domain" description="Methylguanine DNA methyltransferase ribonuclease-like" evidence="12">
    <location>
        <begin position="71"/>
        <end position="139"/>
    </location>
</feature>
<reference evidence="14" key="1">
    <citation type="journal article" date="2017" name="Biotechnol. Biofuels">
        <title>Evaluation of environmental bacterial communities as a factor affecting the growth of duckweed Lemna minor.</title>
        <authorList>
            <person name="Ishizawa H."/>
            <person name="Kuroda M."/>
            <person name="Morikawa M."/>
            <person name="Ike M."/>
        </authorList>
    </citation>
    <scope>NUCLEOTIDE SEQUENCE [LARGE SCALE GENOMIC DNA]</scope>
    <source>
        <strain evidence="14">H3</strain>
    </source>
</reference>
<feature type="compositionally biased region" description="Polar residues" evidence="10">
    <location>
        <begin position="42"/>
        <end position="52"/>
    </location>
</feature>
<dbReference type="HAMAP" id="MF_00772">
    <property type="entry name" value="OGT"/>
    <property type="match status" value="1"/>
</dbReference>
<dbReference type="Pfam" id="PF01035">
    <property type="entry name" value="DNA_binding_1"/>
    <property type="match status" value="1"/>
</dbReference>
<comment type="similarity">
    <text evidence="2 9">Belongs to the MGMT family.</text>
</comment>
<comment type="catalytic activity">
    <reaction evidence="1 9">
        <text>a 4-O-methyl-thymidine in DNA + L-cysteinyl-[protein] = a thymidine in DNA + S-methyl-L-cysteinyl-[protein]</text>
        <dbReference type="Rhea" id="RHEA:53428"/>
        <dbReference type="Rhea" id="RHEA-COMP:10131"/>
        <dbReference type="Rhea" id="RHEA-COMP:10132"/>
        <dbReference type="Rhea" id="RHEA-COMP:13555"/>
        <dbReference type="Rhea" id="RHEA-COMP:13556"/>
        <dbReference type="ChEBI" id="CHEBI:29950"/>
        <dbReference type="ChEBI" id="CHEBI:82612"/>
        <dbReference type="ChEBI" id="CHEBI:137386"/>
        <dbReference type="ChEBI" id="CHEBI:137387"/>
        <dbReference type="EC" id="2.1.1.63"/>
    </reaction>
</comment>
<dbReference type="Gene3D" id="3.30.160.70">
    <property type="entry name" value="Methylated DNA-protein cysteine methyltransferase domain"/>
    <property type="match status" value="1"/>
</dbReference>
<dbReference type="GO" id="GO:0003908">
    <property type="term" value="F:methylated-DNA-[protein]-cysteine S-methyltransferase activity"/>
    <property type="evidence" value="ECO:0007669"/>
    <property type="project" value="UniProtKB-UniRule"/>
</dbReference>
<keyword evidence="14" id="KW-1185">Reference proteome</keyword>
<dbReference type="GO" id="GO:0005737">
    <property type="term" value="C:cytoplasm"/>
    <property type="evidence" value="ECO:0007669"/>
    <property type="project" value="UniProtKB-SubCell"/>
</dbReference>
<keyword evidence="6 9" id="KW-0227">DNA damage</keyword>
<comment type="subcellular location">
    <subcellularLocation>
        <location evidence="9">Cytoplasm</location>
    </subcellularLocation>
</comment>
<evidence type="ECO:0000256" key="1">
    <source>
        <dbReference type="ARBA" id="ARBA00001286"/>
    </source>
</evidence>
<protein>
    <recommendedName>
        <fullName evidence="9">Methylated-DNA--protein-cysteine methyltransferase</fullName>
        <ecNumber evidence="9">2.1.1.63</ecNumber>
    </recommendedName>
    <alternativeName>
        <fullName evidence="9">6-O-methylguanine-DNA methyltransferase</fullName>
        <shortName evidence="9">MGMT</shortName>
    </alternativeName>
    <alternativeName>
        <fullName evidence="9">O-6-methylguanine-DNA-alkyltransferase</fullName>
    </alternativeName>
</protein>
<evidence type="ECO:0000313" key="14">
    <source>
        <dbReference type="Proteomes" id="UP000198290"/>
    </source>
</evidence>
<dbReference type="KEGG" id="amah:DLM_2720"/>
<evidence type="ECO:0000256" key="10">
    <source>
        <dbReference type="SAM" id="MobiDB-lite"/>
    </source>
</evidence>
<keyword evidence="5 9" id="KW-0808">Transferase</keyword>
<dbReference type="EMBL" id="AP018823">
    <property type="protein sequence ID" value="BBF86321.1"/>
    <property type="molecule type" value="Genomic_DNA"/>
</dbReference>
<dbReference type="InterPro" id="IPR008332">
    <property type="entry name" value="MethylG_MeTrfase_N"/>
</dbReference>
<evidence type="ECO:0000313" key="13">
    <source>
        <dbReference type="EMBL" id="BBF86321.1"/>
    </source>
</evidence>
<dbReference type="RefSeq" id="WP_269461331.1">
    <property type="nucleotide sequence ID" value="NZ_AP018823.1"/>
</dbReference>
<dbReference type="InterPro" id="IPR036217">
    <property type="entry name" value="MethylDNA_cys_MeTrfase_DNAb"/>
</dbReference>
<dbReference type="CDD" id="cd06445">
    <property type="entry name" value="ATase"/>
    <property type="match status" value="1"/>
</dbReference>
<comment type="function">
    <text evidence="9">Involved in the cellular defense against the biological effects of O6-methylguanine (O6-MeG) and O4-methylthymine (O4-MeT) in DNA. Repairs the methylated nucleobase in DNA by stoichiometrically transferring the methyl group to a cysteine residue in the enzyme. This is a suicide reaction: the enzyme is irreversibly inactivated.</text>
</comment>
<feature type="compositionally biased region" description="Low complexity" evidence="10">
    <location>
        <begin position="17"/>
        <end position="32"/>
    </location>
</feature>
<evidence type="ECO:0000259" key="12">
    <source>
        <dbReference type="Pfam" id="PF02870"/>
    </source>
</evidence>
<dbReference type="SUPFAM" id="SSF46767">
    <property type="entry name" value="Methylated DNA-protein cysteine methyltransferase, C-terminal domain"/>
    <property type="match status" value="1"/>
</dbReference>
<evidence type="ECO:0000256" key="9">
    <source>
        <dbReference type="HAMAP-Rule" id="MF_00772"/>
    </source>
</evidence>
<evidence type="ECO:0000256" key="7">
    <source>
        <dbReference type="ARBA" id="ARBA00023204"/>
    </source>
</evidence>